<keyword evidence="2" id="KW-0472">Membrane</keyword>
<protein>
    <submittedName>
        <fullName evidence="3">Uncharacterized protein</fullName>
    </submittedName>
</protein>
<feature type="region of interest" description="Disordered" evidence="1">
    <location>
        <begin position="450"/>
        <end position="473"/>
    </location>
</feature>
<sequence>MLRLGYQQQTNGFTRLLDPASPRLEASFDDTQVALHPSTIFYLIKHLGVCPIFLSNITITPWLLDTGNALFKTYKQDTSNQGSKSLSSVQGFFCYSVRGRPAHAWYKHDLGLGKSTYIIQYCPEGTKTNLMRWATAPNKATRRLALRPMLLETMIIDEVAWNWSKGVVENARKLLAYEHLAPEQYGDGLLSSAVHDLHNLSQHFYIMQEELNGIAEQLEYLGKVHSLISSTLHTKWVDIRGGESSTSVVDSLLFLQSRTRNWHRWVQNWRERTNVRINLFFNLATTKIATETRRDSSSMITIAALTLLFLPGTFISGLFSMPFFQTAPQRLEAGSKRMAMAYGWWIYPAVTIPFTVLVFLVWIMWMRRRDKELPEAIRQPEAPWNKNPLDSKPSRLTQMIYRPSDRSRRGDTRSRRSFYSGSSGRARSSSYSEPAYRPYAPHVTFAPSLSSSSASSDSASDIPIVLSPRSTPMPPPILTAPSIITSSGYYQTQDGTRSTRLRPIGVNPDYARPNYAEEGFQGLGMWAPEQLSPAISTYSPGHLSYSMPSSPLGMSSYPGTYYNPGSYYPNYYTPEPPKPPEAPPSTWAGRTAMDYPSVAGDLPPVPPDSERHRTTEAQTVIIDSEYRSVPAAQPTSEGYRYYAGSESSGTSTSSARRARRERSYGENGSETSKDEDDYVPSPDLRPNRLEIITPVESLERIDEVEENLPVEEDAKEHPSNVPPSNT</sequence>
<dbReference type="OrthoDB" id="5392974at2759"/>
<evidence type="ECO:0000256" key="2">
    <source>
        <dbReference type="SAM" id="Phobius"/>
    </source>
</evidence>
<feature type="compositionally biased region" description="Acidic residues" evidence="1">
    <location>
        <begin position="702"/>
        <end position="711"/>
    </location>
</feature>
<organism evidence="3 4">
    <name type="scientific">Ephemerocybe angulata</name>
    <dbReference type="NCBI Taxonomy" id="980116"/>
    <lineage>
        <taxon>Eukaryota</taxon>
        <taxon>Fungi</taxon>
        <taxon>Dikarya</taxon>
        <taxon>Basidiomycota</taxon>
        <taxon>Agaricomycotina</taxon>
        <taxon>Agaricomycetes</taxon>
        <taxon>Agaricomycetidae</taxon>
        <taxon>Agaricales</taxon>
        <taxon>Agaricineae</taxon>
        <taxon>Psathyrellaceae</taxon>
        <taxon>Ephemerocybe</taxon>
    </lineage>
</organism>
<keyword evidence="4" id="KW-1185">Reference proteome</keyword>
<dbReference type="Proteomes" id="UP000541558">
    <property type="component" value="Unassembled WGS sequence"/>
</dbReference>
<feature type="transmembrane region" description="Helical" evidence="2">
    <location>
        <begin position="302"/>
        <end position="324"/>
    </location>
</feature>
<feature type="transmembrane region" description="Helical" evidence="2">
    <location>
        <begin position="344"/>
        <end position="365"/>
    </location>
</feature>
<keyword evidence="2" id="KW-1133">Transmembrane helix</keyword>
<feature type="compositionally biased region" description="Basic and acidic residues" evidence="1">
    <location>
        <begin position="403"/>
        <end position="414"/>
    </location>
</feature>
<proteinExistence type="predicted"/>
<feature type="region of interest" description="Disordered" evidence="1">
    <location>
        <begin position="381"/>
        <end position="433"/>
    </location>
</feature>
<dbReference type="AlphaFoldDB" id="A0A8H5F0D8"/>
<feature type="region of interest" description="Disordered" evidence="1">
    <location>
        <begin position="578"/>
        <end position="726"/>
    </location>
</feature>
<evidence type="ECO:0000313" key="3">
    <source>
        <dbReference type="EMBL" id="KAF5319064.1"/>
    </source>
</evidence>
<feature type="compositionally biased region" description="Low complexity" evidence="1">
    <location>
        <begin position="450"/>
        <end position="461"/>
    </location>
</feature>
<reference evidence="3 4" key="1">
    <citation type="journal article" date="2020" name="ISME J.">
        <title>Uncovering the hidden diversity of litter-decomposition mechanisms in mushroom-forming fungi.</title>
        <authorList>
            <person name="Floudas D."/>
            <person name="Bentzer J."/>
            <person name="Ahren D."/>
            <person name="Johansson T."/>
            <person name="Persson P."/>
            <person name="Tunlid A."/>
        </authorList>
    </citation>
    <scope>NUCLEOTIDE SEQUENCE [LARGE SCALE GENOMIC DNA]</scope>
    <source>
        <strain evidence="3 4">CBS 175.51</strain>
    </source>
</reference>
<evidence type="ECO:0000313" key="4">
    <source>
        <dbReference type="Proteomes" id="UP000541558"/>
    </source>
</evidence>
<comment type="caution">
    <text evidence="3">The sequence shown here is derived from an EMBL/GenBank/DDBJ whole genome shotgun (WGS) entry which is preliminary data.</text>
</comment>
<evidence type="ECO:0000256" key="1">
    <source>
        <dbReference type="SAM" id="MobiDB-lite"/>
    </source>
</evidence>
<keyword evidence="2" id="KW-0812">Transmembrane</keyword>
<dbReference type="EMBL" id="JAACJK010000175">
    <property type="protein sequence ID" value="KAF5319064.1"/>
    <property type="molecule type" value="Genomic_DNA"/>
</dbReference>
<accession>A0A8H5F0D8</accession>
<feature type="compositionally biased region" description="Low complexity" evidence="1">
    <location>
        <begin position="417"/>
        <end position="432"/>
    </location>
</feature>
<feature type="compositionally biased region" description="Low complexity" evidence="1">
    <location>
        <begin position="641"/>
        <end position="655"/>
    </location>
</feature>
<gene>
    <name evidence="3" type="ORF">D9611_012672</name>
</gene>
<name>A0A8H5F0D8_9AGAR</name>
<dbReference type="Gene3D" id="1.20.58.340">
    <property type="entry name" value="Magnesium transport protein CorA, transmembrane region"/>
    <property type="match status" value="1"/>
</dbReference>